<reference evidence="2" key="2">
    <citation type="journal article" date="2023" name="Plants (Basel)">
        <title>Annotation of the Turnera subulata (Passifloraceae) Draft Genome Reveals the S-Locus Evolved after the Divergence of Turneroideae from Passifloroideae in a Stepwise Manner.</title>
        <authorList>
            <person name="Henning P.M."/>
            <person name="Roalson E.H."/>
            <person name="Mir W."/>
            <person name="McCubbin A.G."/>
            <person name="Shore J.S."/>
        </authorList>
    </citation>
    <scope>NUCLEOTIDE SEQUENCE</scope>
    <source>
        <strain evidence="2">F60SS</strain>
    </source>
</reference>
<evidence type="ECO:0000313" key="3">
    <source>
        <dbReference type="Proteomes" id="UP001141552"/>
    </source>
</evidence>
<evidence type="ECO:0000259" key="1">
    <source>
        <dbReference type="Pfam" id="PF16363"/>
    </source>
</evidence>
<evidence type="ECO:0000313" key="2">
    <source>
        <dbReference type="EMBL" id="KAJ4822799.1"/>
    </source>
</evidence>
<dbReference type="InterPro" id="IPR016040">
    <property type="entry name" value="NAD(P)-bd_dom"/>
</dbReference>
<feature type="domain" description="NAD(P)-binding" evidence="1">
    <location>
        <begin position="40"/>
        <end position="95"/>
    </location>
</feature>
<accession>A0A9Q0F0N3</accession>
<proteinExistence type="predicted"/>
<dbReference type="EMBL" id="JAKUCV010007576">
    <property type="protein sequence ID" value="KAJ4822799.1"/>
    <property type="molecule type" value="Genomic_DNA"/>
</dbReference>
<dbReference type="Pfam" id="PF16363">
    <property type="entry name" value="GDP_Man_Dehyd"/>
    <property type="match status" value="1"/>
</dbReference>
<comment type="caution">
    <text evidence="2">The sequence shown here is derived from an EMBL/GenBank/DDBJ whole genome shotgun (WGS) entry which is preliminary data.</text>
</comment>
<dbReference type="Gene3D" id="3.40.50.720">
    <property type="entry name" value="NAD(P)-binding Rossmann-like Domain"/>
    <property type="match status" value="1"/>
</dbReference>
<dbReference type="AlphaFoldDB" id="A0A9Q0F0N3"/>
<dbReference type="Proteomes" id="UP001141552">
    <property type="component" value="Unassembled WGS sequence"/>
</dbReference>
<sequence>MVGYSMVYVGPDLHNTNKGQDEAPLHRPLRHLLPPPLPQHLAAQSNIVAFFQIPQYIIDIVATGTLRLLESTRSHLASTGMSQIQYYQISSSKKFESTLLYGPRGFRFSPAPFTPPPRSHAHTTPSTTPLFLESHKKATYSPFTPSLYKSSPTSTGAFLGDIDDHT</sequence>
<organism evidence="2 3">
    <name type="scientific">Turnera subulata</name>
    <dbReference type="NCBI Taxonomy" id="218843"/>
    <lineage>
        <taxon>Eukaryota</taxon>
        <taxon>Viridiplantae</taxon>
        <taxon>Streptophyta</taxon>
        <taxon>Embryophyta</taxon>
        <taxon>Tracheophyta</taxon>
        <taxon>Spermatophyta</taxon>
        <taxon>Magnoliopsida</taxon>
        <taxon>eudicotyledons</taxon>
        <taxon>Gunneridae</taxon>
        <taxon>Pentapetalae</taxon>
        <taxon>rosids</taxon>
        <taxon>fabids</taxon>
        <taxon>Malpighiales</taxon>
        <taxon>Passifloraceae</taxon>
        <taxon>Turnera</taxon>
    </lineage>
</organism>
<name>A0A9Q0F0N3_9ROSI</name>
<reference evidence="2" key="1">
    <citation type="submission" date="2022-02" db="EMBL/GenBank/DDBJ databases">
        <authorList>
            <person name="Henning P.M."/>
            <person name="McCubbin A.G."/>
            <person name="Shore J.S."/>
        </authorList>
    </citation>
    <scope>NUCLEOTIDE SEQUENCE</scope>
    <source>
        <strain evidence="2">F60SS</strain>
        <tissue evidence="2">Leaves</tissue>
    </source>
</reference>
<gene>
    <name evidence="2" type="ORF">Tsubulata_049175</name>
</gene>
<keyword evidence="3" id="KW-1185">Reference proteome</keyword>
<protein>
    <recommendedName>
        <fullName evidence="1">NAD(P)-binding domain-containing protein</fullName>
    </recommendedName>
</protein>